<dbReference type="Gene3D" id="1.20.1260.10">
    <property type="match status" value="1"/>
</dbReference>
<sequence>MTTRLIKQMGLTCVLVASSISAAMAATANDFVENAAQGGTIEVAAGKLALEKSSSADIKTFAQHMIDEHTKANSELVALAKKLDLEIPDDAALTDKAKKAILELREESFDKGYVNNQVAAHEKTVELFKEEAASSDHAELKAFAAKTLPTLEAHLKTAKELQAKYDK</sequence>
<dbReference type="InterPro" id="IPR025419">
    <property type="entry name" value="DUF4142"/>
</dbReference>
<dbReference type="InterPro" id="IPR012347">
    <property type="entry name" value="Ferritin-like"/>
</dbReference>
<comment type="caution">
    <text evidence="3">The sequence shown here is derived from an EMBL/GenBank/DDBJ whole genome shotgun (WGS) entry which is preliminary data.</text>
</comment>
<reference evidence="3 4" key="1">
    <citation type="submission" date="2017-09" db="EMBL/GenBank/DDBJ databases">
        <title>Genomic, metabolic, and phenotypic characteristics of bacterial isolates from the natural microbiome of the model nematode Caenorhabditis elegans.</title>
        <authorList>
            <person name="Zimmermann J."/>
            <person name="Obeng N."/>
            <person name="Yang W."/>
            <person name="Obeng O."/>
            <person name="Kissoyan K."/>
            <person name="Pees B."/>
            <person name="Dirksen P."/>
            <person name="Hoppner M."/>
            <person name="Franke A."/>
            <person name="Rosenstiel P."/>
            <person name="Leippe M."/>
            <person name="Dierking K."/>
            <person name="Kaleta C."/>
            <person name="Schulenburg H."/>
        </authorList>
    </citation>
    <scope>NUCLEOTIDE SEQUENCE [LARGE SCALE GENOMIC DNA]</scope>
    <source>
        <strain evidence="3 4">MYb117</strain>
    </source>
</reference>
<evidence type="ECO:0000256" key="1">
    <source>
        <dbReference type="SAM" id="SignalP"/>
    </source>
</evidence>
<feature type="signal peptide" evidence="1">
    <location>
        <begin position="1"/>
        <end position="25"/>
    </location>
</feature>
<feature type="chain" id="PRO_5015460992" evidence="1">
    <location>
        <begin position="26"/>
        <end position="167"/>
    </location>
</feature>
<dbReference type="Pfam" id="PF13628">
    <property type="entry name" value="DUF4142"/>
    <property type="match status" value="1"/>
</dbReference>
<dbReference type="PANTHER" id="PTHR38593:SF1">
    <property type="entry name" value="BLR2558 PROTEIN"/>
    <property type="match status" value="1"/>
</dbReference>
<evidence type="ECO:0000313" key="4">
    <source>
        <dbReference type="Proteomes" id="UP000238045"/>
    </source>
</evidence>
<keyword evidence="4" id="KW-1185">Reference proteome</keyword>
<name>A0A2S9E2K0_9PSED</name>
<dbReference type="EMBL" id="PCQL01000057">
    <property type="protein sequence ID" value="PRC09086.1"/>
    <property type="molecule type" value="Genomic_DNA"/>
</dbReference>
<dbReference type="Proteomes" id="UP000238045">
    <property type="component" value="Unassembled WGS sequence"/>
</dbReference>
<organism evidence="3 4">
    <name type="scientific">Pseudomonas poae</name>
    <dbReference type="NCBI Taxonomy" id="200451"/>
    <lineage>
        <taxon>Bacteria</taxon>
        <taxon>Pseudomonadati</taxon>
        <taxon>Pseudomonadota</taxon>
        <taxon>Gammaproteobacteria</taxon>
        <taxon>Pseudomonadales</taxon>
        <taxon>Pseudomonadaceae</taxon>
        <taxon>Pseudomonas</taxon>
    </lineage>
</organism>
<evidence type="ECO:0000259" key="2">
    <source>
        <dbReference type="Pfam" id="PF13628"/>
    </source>
</evidence>
<protein>
    <submittedName>
        <fullName evidence="3">DUF305 domain-containing protein</fullName>
    </submittedName>
</protein>
<dbReference type="STRING" id="1282356.H045_07275"/>
<dbReference type="PANTHER" id="PTHR38593">
    <property type="entry name" value="BLR2558 PROTEIN"/>
    <property type="match status" value="1"/>
</dbReference>
<evidence type="ECO:0000313" key="3">
    <source>
        <dbReference type="EMBL" id="PRC09086.1"/>
    </source>
</evidence>
<keyword evidence="1" id="KW-0732">Signal</keyword>
<accession>A0A2S9E2K0</accession>
<dbReference type="AlphaFoldDB" id="A0A2S9E2K0"/>
<dbReference type="RefSeq" id="WP_105700070.1">
    <property type="nucleotide sequence ID" value="NZ_CP159260.1"/>
</dbReference>
<proteinExistence type="predicted"/>
<feature type="domain" description="DUF4142" evidence="2">
    <location>
        <begin position="27"/>
        <end position="161"/>
    </location>
</feature>
<gene>
    <name evidence="3" type="ORF">CQZ99_27880</name>
</gene>